<feature type="binding site" evidence="3">
    <location>
        <begin position="46"/>
        <end position="48"/>
    </location>
    <ligand>
        <name>substrate</name>
    </ligand>
</feature>
<keyword evidence="4" id="KW-0396">Initiation factor</keyword>
<comment type="function">
    <text evidence="3">Catalyzes the interconversion of methylthioribose-1-phosphate (MTR-1-P) into methylthioribulose-1-phosphate (MTRu-1-P).</text>
</comment>
<dbReference type="InterPro" id="IPR011559">
    <property type="entry name" value="Initiation_fac_2B_a/b/d"/>
</dbReference>
<dbReference type="AlphaFoldDB" id="A0A1J0AG88"/>
<sequence>MSILPIAWAYDHVRLIDQTRLPVEFSYVEIRRAMDMVTAIQTMIVRGAPAIGVAAAFGIALAAQEIDTEERQEFLEHLETVATALRHTRPTAINLFWAIDQMLNTARQTVGPMGFLQEKLIEAAQNLAVDEYHTCVTIGDQGLACLPTQPQRLTLMTYCNAGALATAGYGTALGVIRSAHNAQRLMQVYVCETRPRLQGARLTAWECVQDRISATLITDNMAGYCMQKGLIHGVVVGADRIALNGDTANKIGTYSLAVLAHTHQIPFYVAAPLSSIDWTLSNGSQIPIEERDIEEVYKIGDQWLTTPGIEIFNPSFDVTPARYITGIITERGVVPPDQLQQLQP</sequence>
<dbReference type="UniPathway" id="UPA00904">
    <property type="reaction ID" value="UER00874"/>
</dbReference>
<dbReference type="GO" id="GO:0046523">
    <property type="term" value="F:S-methyl-5-thioribose-1-phosphate isomerase activity"/>
    <property type="evidence" value="ECO:0007669"/>
    <property type="project" value="UniProtKB-UniRule"/>
</dbReference>
<protein>
    <recommendedName>
        <fullName evidence="3">Methylthioribose-1-phosphate isomerase</fullName>
        <shortName evidence="3">M1Pi</shortName>
        <shortName evidence="3">MTR-1-P isomerase</shortName>
        <ecNumber evidence="3">5.3.1.23</ecNumber>
    </recommendedName>
    <alternativeName>
        <fullName evidence="3">S-methyl-5-thioribose-1-phosphate isomerase</fullName>
    </alternativeName>
</protein>
<dbReference type="Gene3D" id="3.40.50.10470">
    <property type="entry name" value="Translation initiation factor eif-2b, domain 2"/>
    <property type="match status" value="1"/>
</dbReference>
<dbReference type="STRING" id="1188229.GlitD10_2579"/>
<dbReference type="Pfam" id="PF01008">
    <property type="entry name" value="IF-2B"/>
    <property type="match status" value="1"/>
</dbReference>
<evidence type="ECO:0000256" key="1">
    <source>
        <dbReference type="ARBA" id="ARBA00023235"/>
    </source>
</evidence>
<comment type="pathway">
    <text evidence="3">Amino-acid biosynthesis; L-methionine biosynthesis via salvage pathway; L-methionine from S-methyl-5-thio-alpha-D-ribose 1-phosphate: step 1/6.</text>
</comment>
<dbReference type="OrthoDB" id="9803436at2"/>
<feature type="active site" description="Proton donor" evidence="3">
    <location>
        <position position="239"/>
    </location>
</feature>
<keyword evidence="4" id="KW-0648">Protein biosynthesis</keyword>
<dbReference type="NCBIfam" id="TIGR00512">
    <property type="entry name" value="salvage_mtnA"/>
    <property type="match status" value="1"/>
</dbReference>
<comment type="catalytic activity">
    <reaction evidence="2 3">
        <text>5-(methylsulfanyl)-alpha-D-ribose 1-phosphate = 5-(methylsulfanyl)-D-ribulose 1-phosphate</text>
        <dbReference type="Rhea" id="RHEA:19989"/>
        <dbReference type="ChEBI" id="CHEBI:58533"/>
        <dbReference type="ChEBI" id="CHEBI:58548"/>
        <dbReference type="EC" id="5.3.1.23"/>
    </reaction>
</comment>
<evidence type="ECO:0000313" key="4">
    <source>
        <dbReference type="EMBL" id="APB34920.1"/>
    </source>
</evidence>
<feature type="binding site" evidence="3">
    <location>
        <position position="89"/>
    </location>
    <ligand>
        <name>substrate</name>
    </ligand>
</feature>
<gene>
    <name evidence="3 4" type="primary">mtnA</name>
    <name evidence="4" type="ORF">GlitD10_2579</name>
</gene>
<dbReference type="InterPro" id="IPR037171">
    <property type="entry name" value="NagB/RpiA_transferase-like"/>
</dbReference>
<feature type="site" description="Transition state stabilizer" evidence="3">
    <location>
        <position position="159"/>
    </location>
</feature>
<evidence type="ECO:0000256" key="3">
    <source>
        <dbReference type="HAMAP-Rule" id="MF_01678"/>
    </source>
</evidence>
<dbReference type="HAMAP" id="MF_01678">
    <property type="entry name" value="Salvage_MtnA"/>
    <property type="match status" value="1"/>
</dbReference>
<evidence type="ECO:0000256" key="2">
    <source>
        <dbReference type="ARBA" id="ARBA00052401"/>
    </source>
</evidence>
<dbReference type="Gene3D" id="1.20.120.420">
    <property type="entry name" value="translation initiation factor eif-2b, domain 1"/>
    <property type="match status" value="1"/>
</dbReference>
<dbReference type="InterPro" id="IPR027363">
    <property type="entry name" value="M1Pi_N"/>
</dbReference>
<reference evidence="4 5" key="1">
    <citation type="submission" date="2016-10" db="EMBL/GenBank/DDBJ databases">
        <title>Description of Gloeomargarita lithophora gen. nov., sp. nov., a thylakoid-bearing basal-branching cyanobacterium with intracellular carbonates, and proposal for Gloeomargaritales ord. nov.</title>
        <authorList>
            <person name="Moreira D."/>
            <person name="Tavera R."/>
            <person name="Benzerara K."/>
            <person name="Skouri-Panet F."/>
            <person name="Couradeau E."/>
            <person name="Gerard E."/>
            <person name="Loussert C."/>
            <person name="Novelo E."/>
            <person name="Zivanovic Y."/>
            <person name="Lopez-Garcia P."/>
        </authorList>
    </citation>
    <scope>NUCLEOTIDE SEQUENCE [LARGE SCALE GENOMIC DNA]</scope>
    <source>
        <strain evidence="4 5">D10</strain>
    </source>
</reference>
<dbReference type="GO" id="GO:0003743">
    <property type="term" value="F:translation initiation factor activity"/>
    <property type="evidence" value="ECO:0007669"/>
    <property type="project" value="UniProtKB-KW"/>
</dbReference>
<evidence type="ECO:0000313" key="5">
    <source>
        <dbReference type="Proteomes" id="UP000180235"/>
    </source>
</evidence>
<dbReference type="InterPro" id="IPR005251">
    <property type="entry name" value="IF-M1Pi"/>
</dbReference>
<dbReference type="NCBIfam" id="TIGR00524">
    <property type="entry name" value="eIF-2B_rel"/>
    <property type="match status" value="1"/>
</dbReference>
<dbReference type="Proteomes" id="UP000180235">
    <property type="component" value="Chromosome"/>
</dbReference>
<dbReference type="RefSeq" id="WP_071455291.1">
    <property type="nucleotide sequence ID" value="NZ_CP017675.1"/>
</dbReference>
<dbReference type="InterPro" id="IPR042529">
    <property type="entry name" value="IF_2B-like_C"/>
</dbReference>
<dbReference type="PANTHER" id="PTHR43475:SF1">
    <property type="entry name" value="METHYLTHIORIBOSE-1-PHOSPHATE ISOMERASE"/>
    <property type="match status" value="1"/>
</dbReference>
<dbReference type="NCBIfam" id="NF004326">
    <property type="entry name" value="PRK05720.1"/>
    <property type="match status" value="1"/>
</dbReference>
<dbReference type="KEGG" id="glt:GlitD10_2579"/>
<dbReference type="EMBL" id="CP017675">
    <property type="protein sequence ID" value="APB34920.1"/>
    <property type="molecule type" value="Genomic_DNA"/>
</dbReference>
<dbReference type="GO" id="GO:0019509">
    <property type="term" value="P:L-methionine salvage from methylthioadenosine"/>
    <property type="evidence" value="ECO:0007669"/>
    <property type="project" value="UniProtKB-UniRule"/>
</dbReference>
<dbReference type="InterPro" id="IPR000649">
    <property type="entry name" value="IF-2B-related"/>
</dbReference>
<dbReference type="FunFam" id="3.40.50.10470:FF:000006">
    <property type="entry name" value="Methylthioribose-1-phosphate isomerase"/>
    <property type="match status" value="1"/>
</dbReference>
<dbReference type="SUPFAM" id="SSF100950">
    <property type="entry name" value="NagB/RpiA/CoA transferase-like"/>
    <property type="match status" value="1"/>
</dbReference>
<organism evidence="4 5">
    <name type="scientific">Gloeomargarita lithophora Alchichica-D10</name>
    <dbReference type="NCBI Taxonomy" id="1188229"/>
    <lineage>
        <taxon>Bacteria</taxon>
        <taxon>Bacillati</taxon>
        <taxon>Cyanobacteriota</taxon>
        <taxon>Cyanophyceae</taxon>
        <taxon>Gloeomargaritales</taxon>
        <taxon>Gloeomargaritaceae</taxon>
        <taxon>Gloeomargarita</taxon>
    </lineage>
</organism>
<comment type="similarity">
    <text evidence="3">Belongs to the EIF-2B alpha/beta/delta subunits family. MtnA subfamily.</text>
</comment>
<keyword evidence="5" id="KW-1185">Reference proteome</keyword>
<keyword evidence="3" id="KW-0486">Methionine biosynthesis</keyword>
<proteinExistence type="inferred from homology"/>
<feature type="binding site" evidence="3">
    <location>
        <position position="198"/>
    </location>
    <ligand>
        <name>substrate</name>
    </ligand>
</feature>
<feature type="binding site" evidence="3">
    <location>
        <begin position="249"/>
        <end position="250"/>
    </location>
    <ligand>
        <name>substrate</name>
    </ligand>
</feature>
<accession>A0A1J0AG88</accession>
<keyword evidence="3" id="KW-0028">Amino-acid biosynthesis</keyword>
<dbReference type="FunFam" id="1.20.120.420:FF:000003">
    <property type="entry name" value="Methylthioribose-1-phosphate isomerase"/>
    <property type="match status" value="1"/>
</dbReference>
<dbReference type="EC" id="5.3.1.23" evidence="3"/>
<name>A0A1J0AG88_9CYAN</name>
<dbReference type="PANTHER" id="PTHR43475">
    <property type="entry name" value="METHYLTHIORIBOSE-1-PHOSPHATE ISOMERASE"/>
    <property type="match status" value="1"/>
</dbReference>
<keyword evidence="1 3" id="KW-0413">Isomerase</keyword>